<dbReference type="Pfam" id="PF13622">
    <property type="entry name" value="4HBT_3"/>
    <property type="match status" value="1"/>
</dbReference>
<dbReference type="PANTHER" id="PTHR11066">
    <property type="entry name" value="ACYL-COA THIOESTERASE"/>
    <property type="match status" value="1"/>
</dbReference>
<dbReference type="AlphaFoldDB" id="A0A0A1DGI4"/>
<dbReference type="InterPro" id="IPR025652">
    <property type="entry name" value="TesB_C"/>
</dbReference>
<evidence type="ECO:0000313" key="5">
    <source>
        <dbReference type="EMBL" id="AIY15618.1"/>
    </source>
</evidence>
<dbReference type="CDD" id="cd03445">
    <property type="entry name" value="Thioesterase_II_repeat2"/>
    <property type="match status" value="1"/>
</dbReference>
<organism evidence="5 6">
    <name type="scientific">Nocardioides simplex</name>
    <name type="common">Arthrobacter simplex</name>
    <dbReference type="NCBI Taxonomy" id="2045"/>
    <lineage>
        <taxon>Bacteria</taxon>
        <taxon>Bacillati</taxon>
        <taxon>Actinomycetota</taxon>
        <taxon>Actinomycetes</taxon>
        <taxon>Propionibacteriales</taxon>
        <taxon>Nocardioidaceae</taxon>
        <taxon>Pimelobacter</taxon>
    </lineage>
</organism>
<protein>
    <submittedName>
        <fullName evidence="5">Acyl-CoA thioesterase II</fullName>
        <ecNumber evidence="5">3.1.2.-</ecNumber>
    </submittedName>
</protein>
<dbReference type="GO" id="GO:0006637">
    <property type="term" value="P:acyl-CoA metabolic process"/>
    <property type="evidence" value="ECO:0007669"/>
    <property type="project" value="InterPro"/>
</dbReference>
<dbReference type="InterPro" id="IPR042171">
    <property type="entry name" value="Acyl-CoA_hotdog"/>
</dbReference>
<dbReference type="InterPro" id="IPR049449">
    <property type="entry name" value="TesB_ACOT8-like_N"/>
</dbReference>
<evidence type="ECO:0000256" key="1">
    <source>
        <dbReference type="ARBA" id="ARBA00006538"/>
    </source>
</evidence>
<evidence type="ECO:0000313" key="6">
    <source>
        <dbReference type="Proteomes" id="UP000030300"/>
    </source>
</evidence>
<comment type="similarity">
    <text evidence="1">Belongs to the C/M/P thioester hydrolase family.</text>
</comment>
<dbReference type="InterPro" id="IPR003703">
    <property type="entry name" value="Acyl_CoA_thio"/>
</dbReference>
<dbReference type="GO" id="GO:0009062">
    <property type="term" value="P:fatty acid catabolic process"/>
    <property type="evidence" value="ECO:0007669"/>
    <property type="project" value="TreeGrafter"/>
</dbReference>
<keyword evidence="6" id="KW-1185">Reference proteome</keyword>
<evidence type="ECO:0000256" key="2">
    <source>
        <dbReference type="ARBA" id="ARBA00022801"/>
    </source>
</evidence>
<dbReference type="InterPro" id="IPR029069">
    <property type="entry name" value="HotDog_dom_sf"/>
</dbReference>
<dbReference type="EC" id="3.1.2.-" evidence="5"/>
<dbReference type="RefSeq" id="WP_038675826.1">
    <property type="nucleotide sequence ID" value="NZ_BJMC01000016.1"/>
</dbReference>
<accession>A0A0A1DGI4</accession>
<dbReference type="PANTHER" id="PTHR11066:SF34">
    <property type="entry name" value="ACYL-COENZYME A THIOESTERASE 8"/>
    <property type="match status" value="1"/>
</dbReference>
<dbReference type="Gene3D" id="2.40.160.210">
    <property type="entry name" value="Acyl-CoA thioesterase, double hotdog domain"/>
    <property type="match status" value="1"/>
</dbReference>
<keyword evidence="2 5" id="KW-0378">Hydrolase</keyword>
<proteinExistence type="inferred from homology"/>
<dbReference type="CDD" id="cd03444">
    <property type="entry name" value="Thioesterase_II_repeat1"/>
    <property type="match status" value="1"/>
</dbReference>
<sequence length="286" mass="30834">MRTTSKLAGLLDLTEVGELRWTTASDNLGLPQLFGGQLVGQTLVAAGRALGDDKTIHSSYTSFLRAGRHDEPLTLAAEVVRAGRQQATIRVEVQQGDRLLCVSTVTGGVVDDGIAHQRPAPQTRAPHDSPPFAELAEADGGLSAMWDGMDSVEVRVGDVDPAAHAAHSAAPPVHVWMRATDELPDDRLFHIAAAGYQSDLMLMSTAVTPQGLAVGMENTFARDWWAVSLDHAMWFQGDFRADDWLMWEHVTPMAHASRALVQATAFTADGAAVCHVTQQALLRRQA</sequence>
<feature type="domain" description="Acyl-CoA thioesterase 2 C-terminal" evidence="3">
    <location>
        <begin position="169"/>
        <end position="279"/>
    </location>
</feature>
<dbReference type="EMBL" id="CP009896">
    <property type="protein sequence ID" value="AIY15618.1"/>
    <property type="molecule type" value="Genomic_DNA"/>
</dbReference>
<gene>
    <name evidence="5" type="ORF">KR76_00395</name>
</gene>
<name>A0A0A1DGI4_NOCSI</name>
<dbReference type="Pfam" id="PF02551">
    <property type="entry name" value="Acyl_CoA_thio"/>
    <property type="match status" value="1"/>
</dbReference>
<dbReference type="eggNOG" id="COG1946">
    <property type="taxonomic scope" value="Bacteria"/>
</dbReference>
<dbReference type="SUPFAM" id="SSF54637">
    <property type="entry name" value="Thioesterase/thiol ester dehydrase-isomerase"/>
    <property type="match status" value="2"/>
</dbReference>
<dbReference type="STRING" id="2045.KR76_00395"/>
<reference evidence="5 6" key="1">
    <citation type="journal article" date="2015" name="Genome Announc.">
        <title>Complete Genome Sequence of Steroid-Transforming Nocardioides simplex VKM Ac-2033D.</title>
        <authorList>
            <person name="Shtratnikova V.Y."/>
            <person name="Schelkunov M.I."/>
            <person name="Pekov Y.A."/>
            <person name="Fokina V.V."/>
            <person name="Logacheva M.D."/>
            <person name="Sokolov S.L."/>
            <person name="Bragin E.Y."/>
            <person name="Ashapkin V.V."/>
            <person name="Donova M.V."/>
        </authorList>
    </citation>
    <scope>NUCLEOTIDE SEQUENCE [LARGE SCALE GENOMIC DNA]</scope>
    <source>
        <strain evidence="5 6">VKM Ac-2033D</strain>
    </source>
</reference>
<evidence type="ECO:0000259" key="3">
    <source>
        <dbReference type="Pfam" id="PF02551"/>
    </source>
</evidence>
<dbReference type="OrthoDB" id="9781019at2"/>
<evidence type="ECO:0000259" key="4">
    <source>
        <dbReference type="Pfam" id="PF13622"/>
    </source>
</evidence>
<dbReference type="HOGENOM" id="CLU_032690_0_0_11"/>
<dbReference type="GeneID" id="96607467"/>
<dbReference type="KEGG" id="psim:KR76_00395"/>
<dbReference type="Proteomes" id="UP000030300">
    <property type="component" value="Chromosome"/>
</dbReference>
<dbReference type="GO" id="GO:0047617">
    <property type="term" value="F:fatty acyl-CoA hydrolase activity"/>
    <property type="evidence" value="ECO:0007669"/>
    <property type="project" value="InterPro"/>
</dbReference>
<feature type="domain" description="Acyl-CoA thioesterase-like N-terminal HotDog" evidence="4">
    <location>
        <begin position="33"/>
        <end position="104"/>
    </location>
</feature>